<feature type="transmembrane region" description="Helical" evidence="4">
    <location>
        <begin position="217"/>
        <end position="236"/>
    </location>
</feature>
<feature type="transmembrane region" description="Helical" evidence="4">
    <location>
        <begin position="159"/>
        <end position="176"/>
    </location>
</feature>
<dbReference type="InterPro" id="IPR050327">
    <property type="entry name" value="Proton-linked_MCT"/>
</dbReference>
<dbReference type="Proteomes" id="UP000815677">
    <property type="component" value="Unassembled WGS sequence"/>
</dbReference>
<dbReference type="PANTHER" id="PTHR11360">
    <property type="entry name" value="MONOCARBOXYLATE TRANSPORTER"/>
    <property type="match status" value="1"/>
</dbReference>
<evidence type="ECO:0000313" key="5">
    <source>
        <dbReference type="EMBL" id="GAT44923.1"/>
    </source>
</evidence>
<dbReference type="Pfam" id="PF07690">
    <property type="entry name" value="MFS_1"/>
    <property type="match status" value="1"/>
</dbReference>
<feature type="transmembrane region" description="Helical" evidence="4">
    <location>
        <begin position="449"/>
        <end position="469"/>
    </location>
</feature>
<reference evidence="5" key="1">
    <citation type="submission" date="2014-09" db="EMBL/GenBank/DDBJ databases">
        <title>Genome sequence of the luminous mushroom Mycena chlorophos for searching fungal bioluminescence genes.</title>
        <authorList>
            <person name="Tanaka Y."/>
            <person name="Kasuga D."/>
            <person name="Oba Y."/>
            <person name="Hase S."/>
            <person name="Sato K."/>
            <person name="Oba Y."/>
            <person name="Sakakibara Y."/>
        </authorList>
    </citation>
    <scope>NUCLEOTIDE SEQUENCE</scope>
</reference>
<sequence length="477" mass="50677">MADVASLVSVLPVESNVSVQEKRQMNHSPGSSPDGDPEKVFVVEDPAADVYPDGGLRAWLIVVGAAFAAFSTLVTRFFDLVANERALDSVMSILGVWVVLRPEKQKLTRYQVFQAYYQETLLPDTPTSNIAWIGSIQYALVFAPALVAGHAFDRGHLEVPRALASILLVAATFLTAECTKYWQFLLCQGFAIGVSCGIINGPAGAVVGHWFKHRRGLATGIMAVGSSLGGTLLPIAAQKLIPRVGFPWTMRIIGFILVVTLGIPNVLMRRRLPPKHMSGGLLNLKAFKSLPYTVYCIAGAVIYLGLYTVLTYIDVSAASAGVSQEFSFYLVSIANAASLFGRLSAALAVDKLGAINTVAPMCAIAAVVTYVWPLAHSKGAFIAIALTYGYASGVYVSSFTLPIYHMGDIADVGRRSGMAMTLTAVGAVAGPPISGAIEAASGGYHAVGIYAGTVVLVAIAMMLYARYLVLKSVWGKF</sequence>
<protein>
    <recommendedName>
        <fullName evidence="7">MFS general substrate transporter</fullName>
    </recommendedName>
</protein>
<keyword evidence="4" id="KW-0472">Membrane</keyword>
<feature type="region of interest" description="Disordered" evidence="3">
    <location>
        <begin position="18"/>
        <end position="39"/>
    </location>
</feature>
<feature type="transmembrane region" description="Helical" evidence="4">
    <location>
        <begin position="182"/>
        <end position="205"/>
    </location>
</feature>
<organism evidence="5 6">
    <name type="scientific">Mycena chlorophos</name>
    <name type="common">Agaric fungus</name>
    <name type="synonym">Agaricus chlorophos</name>
    <dbReference type="NCBI Taxonomy" id="658473"/>
    <lineage>
        <taxon>Eukaryota</taxon>
        <taxon>Fungi</taxon>
        <taxon>Dikarya</taxon>
        <taxon>Basidiomycota</taxon>
        <taxon>Agaricomycotina</taxon>
        <taxon>Agaricomycetes</taxon>
        <taxon>Agaricomycetidae</taxon>
        <taxon>Agaricales</taxon>
        <taxon>Marasmiineae</taxon>
        <taxon>Mycenaceae</taxon>
        <taxon>Mycena</taxon>
    </lineage>
</organism>
<proteinExistence type="inferred from homology"/>
<dbReference type="EMBL" id="DF840348">
    <property type="protein sequence ID" value="GAT44923.1"/>
    <property type="molecule type" value="Genomic_DNA"/>
</dbReference>
<name>A0ABQ0L192_MYCCL</name>
<comment type="similarity">
    <text evidence="2">Belongs to the major facilitator superfamily. Monocarboxylate porter (TC 2.A.1.13) family.</text>
</comment>
<dbReference type="InterPro" id="IPR036259">
    <property type="entry name" value="MFS_trans_sf"/>
</dbReference>
<keyword evidence="4" id="KW-0812">Transmembrane</keyword>
<dbReference type="InterPro" id="IPR011701">
    <property type="entry name" value="MFS"/>
</dbReference>
<dbReference type="PANTHER" id="PTHR11360:SF234">
    <property type="entry name" value="MFS-TYPE TRANSPORTER DBAD-RELATED"/>
    <property type="match status" value="1"/>
</dbReference>
<feature type="transmembrane region" description="Helical" evidence="4">
    <location>
        <begin position="352"/>
        <end position="373"/>
    </location>
</feature>
<evidence type="ECO:0000256" key="1">
    <source>
        <dbReference type="ARBA" id="ARBA00004141"/>
    </source>
</evidence>
<feature type="transmembrane region" description="Helical" evidence="4">
    <location>
        <begin position="58"/>
        <end position="78"/>
    </location>
</feature>
<evidence type="ECO:0000256" key="4">
    <source>
        <dbReference type="SAM" id="Phobius"/>
    </source>
</evidence>
<comment type="subcellular location">
    <subcellularLocation>
        <location evidence="1">Membrane</location>
        <topology evidence="1">Multi-pass membrane protein</topology>
    </subcellularLocation>
</comment>
<feature type="transmembrane region" description="Helical" evidence="4">
    <location>
        <begin position="416"/>
        <end position="437"/>
    </location>
</feature>
<feature type="transmembrane region" description="Helical" evidence="4">
    <location>
        <begin position="379"/>
        <end position="404"/>
    </location>
</feature>
<feature type="transmembrane region" description="Helical" evidence="4">
    <location>
        <begin position="248"/>
        <end position="268"/>
    </location>
</feature>
<feature type="transmembrane region" description="Helical" evidence="4">
    <location>
        <begin position="289"/>
        <end position="306"/>
    </location>
</feature>
<feature type="transmembrane region" description="Helical" evidence="4">
    <location>
        <begin position="130"/>
        <end position="152"/>
    </location>
</feature>
<keyword evidence="6" id="KW-1185">Reference proteome</keyword>
<dbReference type="Gene3D" id="1.20.1250.20">
    <property type="entry name" value="MFS general substrate transporter like domains"/>
    <property type="match status" value="2"/>
</dbReference>
<dbReference type="SUPFAM" id="SSF103473">
    <property type="entry name" value="MFS general substrate transporter"/>
    <property type="match status" value="1"/>
</dbReference>
<accession>A0ABQ0L192</accession>
<feature type="transmembrane region" description="Helical" evidence="4">
    <location>
        <begin position="326"/>
        <end position="345"/>
    </location>
</feature>
<evidence type="ECO:0000313" key="6">
    <source>
        <dbReference type="Proteomes" id="UP000815677"/>
    </source>
</evidence>
<keyword evidence="4" id="KW-1133">Transmembrane helix</keyword>
<gene>
    <name evidence="5" type="ORF">MCHLO_02526</name>
</gene>
<evidence type="ECO:0000256" key="3">
    <source>
        <dbReference type="SAM" id="MobiDB-lite"/>
    </source>
</evidence>
<evidence type="ECO:0000256" key="2">
    <source>
        <dbReference type="ARBA" id="ARBA00006727"/>
    </source>
</evidence>
<evidence type="ECO:0008006" key="7">
    <source>
        <dbReference type="Google" id="ProtNLM"/>
    </source>
</evidence>